<name>A0A6V7UYL6_MELEN</name>
<dbReference type="SMART" id="SM00355">
    <property type="entry name" value="ZnF_C2H2"/>
    <property type="match status" value="3"/>
</dbReference>
<dbReference type="PANTHER" id="PTHR46664">
    <property type="entry name" value="ATM INTERACTOR"/>
    <property type="match status" value="1"/>
</dbReference>
<accession>A0A6V7UYL6</accession>
<dbReference type="GO" id="GO:0005634">
    <property type="term" value="C:nucleus"/>
    <property type="evidence" value="ECO:0007669"/>
    <property type="project" value="TreeGrafter"/>
</dbReference>
<comment type="caution">
    <text evidence="2">The sequence shown here is derived from an EMBL/GenBank/DDBJ whole genome shotgun (WGS) entry which is preliminary data.</text>
</comment>
<evidence type="ECO:0000259" key="1">
    <source>
        <dbReference type="PROSITE" id="PS00028"/>
    </source>
</evidence>
<dbReference type="GO" id="GO:0000981">
    <property type="term" value="F:DNA-binding transcription factor activity, RNA polymerase II-specific"/>
    <property type="evidence" value="ECO:0007669"/>
    <property type="project" value="TreeGrafter"/>
</dbReference>
<evidence type="ECO:0000313" key="3">
    <source>
        <dbReference type="Proteomes" id="UP000580250"/>
    </source>
</evidence>
<dbReference type="AlphaFoldDB" id="A0A6V7UYL6"/>
<organism evidence="2 3">
    <name type="scientific">Meloidogyne enterolobii</name>
    <name type="common">Root-knot nematode worm</name>
    <name type="synonym">Meloidogyne mayaguensis</name>
    <dbReference type="NCBI Taxonomy" id="390850"/>
    <lineage>
        <taxon>Eukaryota</taxon>
        <taxon>Metazoa</taxon>
        <taxon>Ecdysozoa</taxon>
        <taxon>Nematoda</taxon>
        <taxon>Chromadorea</taxon>
        <taxon>Rhabditida</taxon>
        <taxon>Tylenchina</taxon>
        <taxon>Tylenchomorpha</taxon>
        <taxon>Tylenchoidea</taxon>
        <taxon>Meloidogynidae</taxon>
        <taxon>Meloidogyninae</taxon>
        <taxon>Meloidogyne</taxon>
    </lineage>
</organism>
<dbReference type="Proteomes" id="UP000580250">
    <property type="component" value="Unassembled WGS sequence"/>
</dbReference>
<feature type="domain" description="C2H2-type" evidence="1">
    <location>
        <begin position="57"/>
        <end position="78"/>
    </location>
</feature>
<dbReference type="GO" id="GO:0045944">
    <property type="term" value="P:positive regulation of transcription by RNA polymerase II"/>
    <property type="evidence" value="ECO:0007669"/>
    <property type="project" value="InterPro"/>
</dbReference>
<dbReference type="OrthoDB" id="5799748at2759"/>
<sequence>MSLSDVTEIVSTNTEEFTEIRPTVSQLINAIRPINGEDGDEDMQNILQTDINSSILCTICNKDFKNRGSALFHAKKSHSILISSIDSILGVETEKQSTKFKFFCPLEECKIKQKNFCSAKLLIQHFQKTHFEKNLKCEFCTAKFSLERDLRYHNKKVCPKQKLRINYSINSEIKIGENKITKKDTGSQTEKWLVPTKILIAGKFTKIHPKRKLTTTEKHIYTQTEIHPPQQSELITNYNQNNNLIINTQQQQQYLSNQEEENNNNFNNSFNNNNICYQTVEESTQTFYGSCCCSSSFDLIDGVVDIGGGGSLLRNNGWTQTPPLFSYDPYFTNNLMEMQSTSVQTDSIVPSIWNL</sequence>
<dbReference type="GO" id="GO:0000976">
    <property type="term" value="F:transcription cis-regulatory region binding"/>
    <property type="evidence" value="ECO:0007669"/>
    <property type="project" value="InterPro"/>
</dbReference>
<dbReference type="PANTHER" id="PTHR46664:SF1">
    <property type="entry name" value="ATM INTERACTOR"/>
    <property type="match status" value="1"/>
</dbReference>
<dbReference type="InterPro" id="IPR055303">
    <property type="entry name" value="ATMIN"/>
</dbReference>
<reference evidence="2 3" key="1">
    <citation type="submission" date="2020-08" db="EMBL/GenBank/DDBJ databases">
        <authorList>
            <person name="Koutsovoulos G."/>
            <person name="Danchin GJ E."/>
        </authorList>
    </citation>
    <scope>NUCLEOTIDE SEQUENCE [LARGE SCALE GENOMIC DNA]</scope>
</reference>
<evidence type="ECO:0000313" key="2">
    <source>
        <dbReference type="EMBL" id="CAD2167205.1"/>
    </source>
</evidence>
<gene>
    <name evidence="2" type="ORF">MENT_LOCUS18484</name>
</gene>
<protein>
    <recommendedName>
        <fullName evidence="1">C2H2-type domain-containing protein</fullName>
    </recommendedName>
</protein>
<dbReference type="PROSITE" id="PS00028">
    <property type="entry name" value="ZINC_FINGER_C2H2_1"/>
    <property type="match status" value="1"/>
</dbReference>
<dbReference type="InterPro" id="IPR013087">
    <property type="entry name" value="Znf_C2H2_type"/>
</dbReference>
<proteinExistence type="predicted"/>
<dbReference type="EMBL" id="CAJEWN010000125">
    <property type="protein sequence ID" value="CAD2167205.1"/>
    <property type="molecule type" value="Genomic_DNA"/>
</dbReference>